<evidence type="ECO:0000313" key="1">
    <source>
        <dbReference type="EMBL" id="CAG9132285.1"/>
    </source>
</evidence>
<evidence type="ECO:0000313" key="2">
    <source>
        <dbReference type="Proteomes" id="UP000653454"/>
    </source>
</evidence>
<keyword evidence="2" id="KW-1185">Reference proteome</keyword>
<gene>
    <name evidence="1" type="ORF">PLXY2_LOCUS10653</name>
</gene>
<dbReference type="Proteomes" id="UP000653454">
    <property type="component" value="Unassembled WGS sequence"/>
</dbReference>
<feature type="non-terminal residue" evidence="1">
    <location>
        <position position="1"/>
    </location>
</feature>
<dbReference type="AlphaFoldDB" id="A0A8S4FUG8"/>
<reference evidence="1" key="1">
    <citation type="submission" date="2020-11" db="EMBL/GenBank/DDBJ databases">
        <authorList>
            <person name="Whiteford S."/>
        </authorList>
    </citation>
    <scope>NUCLEOTIDE SEQUENCE</scope>
</reference>
<dbReference type="EMBL" id="CAJHNJ030000048">
    <property type="protein sequence ID" value="CAG9132285.1"/>
    <property type="molecule type" value="Genomic_DNA"/>
</dbReference>
<name>A0A8S4FUG8_PLUXY</name>
<protein>
    <submittedName>
        <fullName evidence="1">(diamondback moth) hypothetical protein</fullName>
    </submittedName>
</protein>
<accession>A0A8S4FUG8</accession>
<proteinExistence type="predicted"/>
<sequence length="36" mass="3889">TQVGAGGGQLPPLEDKINVNFPAKWELKTCYLLCAI</sequence>
<organism evidence="1 2">
    <name type="scientific">Plutella xylostella</name>
    <name type="common">Diamondback moth</name>
    <name type="synonym">Plutella maculipennis</name>
    <dbReference type="NCBI Taxonomy" id="51655"/>
    <lineage>
        <taxon>Eukaryota</taxon>
        <taxon>Metazoa</taxon>
        <taxon>Ecdysozoa</taxon>
        <taxon>Arthropoda</taxon>
        <taxon>Hexapoda</taxon>
        <taxon>Insecta</taxon>
        <taxon>Pterygota</taxon>
        <taxon>Neoptera</taxon>
        <taxon>Endopterygota</taxon>
        <taxon>Lepidoptera</taxon>
        <taxon>Glossata</taxon>
        <taxon>Ditrysia</taxon>
        <taxon>Yponomeutoidea</taxon>
        <taxon>Plutellidae</taxon>
        <taxon>Plutella</taxon>
    </lineage>
</organism>
<comment type="caution">
    <text evidence="1">The sequence shown here is derived from an EMBL/GenBank/DDBJ whole genome shotgun (WGS) entry which is preliminary data.</text>
</comment>